<reference evidence="1 2" key="1">
    <citation type="submission" date="2013-09" db="EMBL/GenBank/DDBJ databases">
        <title>Corchorus capsularis genome sequencing.</title>
        <authorList>
            <person name="Alam M."/>
            <person name="Haque M.S."/>
            <person name="Islam M.S."/>
            <person name="Emdad E.M."/>
            <person name="Islam M.M."/>
            <person name="Ahmed B."/>
            <person name="Halim A."/>
            <person name="Hossen Q.M.M."/>
            <person name="Hossain M.Z."/>
            <person name="Ahmed R."/>
            <person name="Khan M.M."/>
            <person name="Islam R."/>
            <person name="Rashid M.M."/>
            <person name="Khan S.A."/>
            <person name="Rahman M.S."/>
            <person name="Alam M."/>
        </authorList>
    </citation>
    <scope>NUCLEOTIDE SEQUENCE [LARGE SCALE GENOMIC DNA]</scope>
    <source>
        <strain evidence="2">cv. CVL-1</strain>
        <tissue evidence="1">Whole seedling</tissue>
    </source>
</reference>
<sequence length="34" mass="3817">MVRLKEANPSIPINIGANEVVVGDENKLRWQRGI</sequence>
<dbReference type="EMBL" id="AWWV01014683">
    <property type="protein sequence ID" value="OMO55426.1"/>
    <property type="molecule type" value="Genomic_DNA"/>
</dbReference>
<dbReference type="AlphaFoldDB" id="A0A1R3GBI5"/>
<gene>
    <name evidence="1" type="ORF">CCACVL1_27249</name>
</gene>
<name>A0A1R3GBI5_COCAP</name>
<accession>A0A1R3GBI5</accession>
<dbReference type="Gramene" id="OMO55426">
    <property type="protein sequence ID" value="OMO55426"/>
    <property type="gene ID" value="CCACVL1_27249"/>
</dbReference>
<evidence type="ECO:0000313" key="1">
    <source>
        <dbReference type="EMBL" id="OMO55426.1"/>
    </source>
</evidence>
<dbReference type="Proteomes" id="UP000188268">
    <property type="component" value="Unassembled WGS sequence"/>
</dbReference>
<keyword evidence="2" id="KW-1185">Reference proteome</keyword>
<comment type="caution">
    <text evidence="1">The sequence shown here is derived from an EMBL/GenBank/DDBJ whole genome shotgun (WGS) entry which is preliminary data.</text>
</comment>
<organism evidence="1 2">
    <name type="scientific">Corchorus capsularis</name>
    <name type="common">Jute</name>
    <dbReference type="NCBI Taxonomy" id="210143"/>
    <lineage>
        <taxon>Eukaryota</taxon>
        <taxon>Viridiplantae</taxon>
        <taxon>Streptophyta</taxon>
        <taxon>Embryophyta</taxon>
        <taxon>Tracheophyta</taxon>
        <taxon>Spermatophyta</taxon>
        <taxon>Magnoliopsida</taxon>
        <taxon>eudicotyledons</taxon>
        <taxon>Gunneridae</taxon>
        <taxon>Pentapetalae</taxon>
        <taxon>rosids</taxon>
        <taxon>malvids</taxon>
        <taxon>Malvales</taxon>
        <taxon>Malvaceae</taxon>
        <taxon>Grewioideae</taxon>
        <taxon>Apeibeae</taxon>
        <taxon>Corchorus</taxon>
    </lineage>
</organism>
<protein>
    <submittedName>
        <fullName evidence="1">Uncharacterized protein</fullName>
    </submittedName>
</protein>
<evidence type="ECO:0000313" key="2">
    <source>
        <dbReference type="Proteomes" id="UP000188268"/>
    </source>
</evidence>
<proteinExistence type="predicted"/>